<sequence>MEDRQVINGMVYKIRTGFSWRDLPEGYGPRKTVYTRFRHYTLEGVFTETLQHIQARADAAGDIDWLAQIDSTILRAHQHATATGRKGGRHQQDEPDEHALGRSGGRLTTKIHLACDGKGRPLAILVTPGQRHDSVYARFDRETYRRRNMIERCLDRLKGASAASPPDTKGPPPPTSGGHPRVIPALGKIRFEDGP</sequence>
<evidence type="ECO:0000313" key="5">
    <source>
        <dbReference type="Proteomes" id="UP001499878"/>
    </source>
</evidence>
<evidence type="ECO:0008006" key="6">
    <source>
        <dbReference type="Google" id="ProtNLM"/>
    </source>
</evidence>
<dbReference type="PANTHER" id="PTHR46637">
    <property type="entry name" value="TIS1421-TRANSPOSASE PROTEIN A"/>
    <property type="match status" value="1"/>
</dbReference>
<feature type="compositionally biased region" description="Basic and acidic residues" evidence="1">
    <location>
        <begin position="90"/>
        <end position="100"/>
    </location>
</feature>
<evidence type="ECO:0000313" key="4">
    <source>
        <dbReference type="EMBL" id="GAA5207305.1"/>
    </source>
</evidence>
<feature type="domain" description="Insertion element IS402-like" evidence="3">
    <location>
        <begin position="2"/>
        <end position="48"/>
    </location>
</feature>
<evidence type="ECO:0000259" key="2">
    <source>
        <dbReference type="Pfam" id="PF01609"/>
    </source>
</evidence>
<dbReference type="EMBL" id="BAABJR010000005">
    <property type="protein sequence ID" value="GAA5207305.1"/>
    <property type="molecule type" value="Genomic_DNA"/>
</dbReference>
<evidence type="ECO:0000256" key="1">
    <source>
        <dbReference type="SAM" id="MobiDB-lite"/>
    </source>
</evidence>
<dbReference type="Proteomes" id="UP001499878">
    <property type="component" value="Unassembled WGS sequence"/>
</dbReference>
<feature type="domain" description="Transposase IS4-like" evidence="2">
    <location>
        <begin position="69"/>
        <end position="137"/>
    </location>
</feature>
<protein>
    <recommendedName>
        <fullName evidence="6">Transposase</fullName>
    </recommendedName>
</protein>
<feature type="region of interest" description="Disordered" evidence="1">
    <location>
        <begin position="157"/>
        <end position="195"/>
    </location>
</feature>
<dbReference type="PANTHER" id="PTHR46637:SF1">
    <property type="entry name" value="BLL5188 PROTEIN"/>
    <property type="match status" value="1"/>
</dbReference>
<reference evidence="5" key="1">
    <citation type="journal article" date="2019" name="Int. J. Syst. Evol. Microbiol.">
        <title>The Global Catalogue of Microorganisms (GCM) 10K type strain sequencing project: providing services to taxonomists for standard genome sequencing and annotation.</title>
        <authorList>
            <consortium name="The Broad Institute Genomics Platform"/>
            <consortium name="The Broad Institute Genome Sequencing Center for Infectious Disease"/>
            <person name="Wu L."/>
            <person name="Ma J."/>
        </authorList>
    </citation>
    <scope>NUCLEOTIDE SEQUENCE [LARGE SCALE GENOMIC DNA]</scope>
    <source>
        <strain evidence="5">JCM 18306</strain>
    </source>
</reference>
<dbReference type="NCBIfam" id="NF033580">
    <property type="entry name" value="transpos_IS5_3"/>
    <property type="match status" value="1"/>
</dbReference>
<feature type="region of interest" description="Disordered" evidence="1">
    <location>
        <begin position="79"/>
        <end position="103"/>
    </location>
</feature>
<keyword evidence="5" id="KW-1185">Reference proteome</keyword>
<dbReference type="Pfam" id="PF13340">
    <property type="entry name" value="DUF4096"/>
    <property type="match status" value="1"/>
</dbReference>
<accession>A0ABP9T3J1</accession>
<dbReference type="InterPro" id="IPR025161">
    <property type="entry name" value="IS402-like_dom"/>
</dbReference>
<organism evidence="4 5">
    <name type="scientific">Streptomyces thinghirensis</name>
    <dbReference type="NCBI Taxonomy" id="551547"/>
    <lineage>
        <taxon>Bacteria</taxon>
        <taxon>Bacillati</taxon>
        <taxon>Actinomycetota</taxon>
        <taxon>Actinomycetes</taxon>
        <taxon>Kitasatosporales</taxon>
        <taxon>Streptomycetaceae</taxon>
        <taxon>Streptomyces</taxon>
    </lineage>
</organism>
<proteinExistence type="predicted"/>
<dbReference type="Pfam" id="PF01609">
    <property type="entry name" value="DDE_Tnp_1"/>
    <property type="match status" value="1"/>
</dbReference>
<evidence type="ECO:0000259" key="3">
    <source>
        <dbReference type="Pfam" id="PF13340"/>
    </source>
</evidence>
<comment type="caution">
    <text evidence="4">The sequence shown here is derived from an EMBL/GenBank/DDBJ whole genome shotgun (WGS) entry which is preliminary data.</text>
</comment>
<gene>
    <name evidence="4" type="ORF">GCM10023323_22280</name>
</gene>
<dbReference type="InterPro" id="IPR002559">
    <property type="entry name" value="Transposase_11"/>
</dbReference>
<dbReference type="InterPro" id="IPR052909">
    <property type="entry name" value="Transposase_6_like"/>
</dbReference>
<name>A0ABP9T3J1_9ACTN</name>